<dbReference type="SMR" id="A0A0Q9X031"/>
<dbReference type="Proteomes" id="UP000007798">
    <property type="component" value="Unassembled WGS sequence"/>
</dbReference>
<dbReference type="InterPro" id="IPR016187">
    <property type="entry name" value="CTDL_fold"/>
</dbReference>
<proteinExistence type="predicted"/>
<dbReference type="InterPro" id="IPR001304">
    <property type="entry name" value="C-type_lectin-like"/>
</dbReference>
<feature type="domain" description="C-type lectin" evidence="1">
    <location>
        <begin position="31"/>
        <end position="152"/>
    </location>
</feature>
<keyword evidence="3" id="KW-1185">Reference proteome</keyword>
<dbReference type="OrthoDB" id="7773875at2759"/>
<dbReference type="SMART" id="SM00034">
    <property type="entry name" value="CLECT"/>
    <property type="match status" value="1"/>
</dbReference>
<dbReference type="AlphaFoldDB" id="A0A0Q9X031"/>
<dbReference type="InParanoid" id="A0A0Q9X031"/>
<organism evidence="2 3">
    <name type="scientific">Drosophila willistoni</name>
    <name type="common">Fruit fly</name>
    <dbReference type="NCBI Taxonomy" id="7260"/>
    <lineage>
        <taxon>Eukaryota</taxon>
        <taxon>Metazoa</taxon>
        <taxon>Ecdysozoa</taxon>
        <taxon>Arthropoda</taxon>
        <taxon>Hexapoda</taxon>
        <taxon>Insecta</taxon>
        <taxon>Pterygota</taxon>
        <taxon>Neoptera</taxon>
        <taxon>Endopterygota</taxon>
        <taxon>Diptera</taxon>
        <taxon>Brachycera</taxon>
        <taxon>Muscomorpha</taxon>
        <taxon>Ephydroidea</taxon>
        <taxon>Drosophilidae</taxon>
        <taxon>Drosophila</taxon>
        <taxon>Sophophora</taxon>
    </lineage>
</organism>
<accession>A0A0Q9X031</accession>
<dbReference type="SUPFAM" id="SSF56436">
    <property type="entry name" value="C-type lectin-like"/>
    <property type="match status" value="1"/>
</dbReference>
<dbReference type="PANTHER" id="PTHR22803">
    <property type="entry name" value="MANNOSE, PHOSPHOLIPASE, LECTIN RECEPTOR RELATED"/>
    <property type="match status" value="1"/>
</dbReference>
<sequence length="164" mass="18754">MTYEIRPIVKDGLPGFSDVTTAPFLKIGEGYYYVETASKKNWFEAYETCRLIGAELITIDTLEEWLLVNQYLRDMNIDGEPYWTSGTDLAIQGQHIWFSNGLNITLDEIWYPGEPNNKGGNENCDHMSFSKDNNPTGMNDNDCNLAYRYICEAPQPKTAAFIVW</sequence>
<gene>
    <name evidence="2" type="primary">Dwil\GK27804</name>
    <name evidence="2" type="ORF">Dwil_GK27804</name>
</gene>
<dbReference type="CDD" id="cd00037">
    <property type="entry name" value="CLECT"/>
    <property type="match status" value="1"/>
</dbReference>
<protein>
    <recommendedName>
        <fullName evidence="1">C-type lectin domain-containing protein</fullName>
    </recommendedName>
</protein>
<dbReference type="FunCoup" id="A0A0Q9X031">
    <property type="interactions" value="5"/>
</dbReference>
<reference evidence="2 3" key="1">
    <citation type="journal article" date="2007" name="Nature">
        <title>Evolution of genes and genomes on the Drosophila phylogeny.</title>
        <authorList>
            <consortium name="Drosophila 12 Genomes Consortium"/>
            <person name="Clark A.G."/>
            <person name="Eisen M.B."/>
            <person name="Smith D.R."/>
            <person name="Bergman C.M."/>
            <person name="Oliver B."/>
            <person name="Markow T.A."/>
            <person name="Kaufman T.C."/>
            <person name="Kellis M."/>
            <person name="Gelbart W."/>
            <person name="Iyer V.N."/>
            <person name="Pollard D.A."/>
            <person name="Sackton T.B."/>
            <person name="Larracuente A.M."/>
            <person name="Singh N.D."/>
            <person name="Abad J.P."/>
            <person name="Abt D.N."/>
            <person name="Adryan B."/>
            <person name="Aguade M."/>
            <person name="Akashi H."/>
            <person name="Anderson W.W."/>
            <person name="Aquadro C.F."/>
            <person name="Ardell D.H."/>
            <person name="Arguello R."/>
            <person name="Artieri C.G."/>
            <person name="Barbash D.A."/>
            <person name="Barker D."/>
            <person name="Barsanti P."/>
            <person name="Batterham P."/>
            <person name="Batzoglou S."/>
            <person name="Begun D."/>
            <person name="Bhutkar A."/>
            <person name="Blanco E."/>
            <person name="Bosak S.A."/>
            <person name="Bradley R.K."/>
            <person name="Brand A.D."/>
            <person name="Brent M.R."/>
            <person name="Brooks A.N."/>
            <person name="Brown R.H."/>
            <person name="Butlin R.K."/>
            <person name="Caggese C."/>
            <person name="Calvi B.R."/>
            <person name="Bernardo de Carvalho A."/>
            <person name="Caspi A."/>
            <person name="Castrezana S."/>
            <person name="Celniker S.E."/>
            <person name="Chang J.L."/>
            <person name="Chapple C."/>
            <person name="Chatterji S."/>
            <person name="Chinwalla A."/>
            <person name="Civetta A."/>
            <person name="Clifton S.W."/>
            <person name="Comeron J.M."/>
            <person name="Costello J.C."/>
            <person name="Coyne J.A."/>
            <person name="Daub J."/>
            <person name="David R.G."/>
            <person name="Delcher A.L."/>
            <person name="Delehaunty K."/>
            <person name="Do C.B."/>
            <person name="Ebling H."/>
            <person name="Edwards K."/>
            <person name="Eickbush T."/>
            <person name="Evans J.D."/>
            <person name="Filipski A."/>
            <person name="Findeiss S."/>
            <person name="Freyhult E."/>
            <person name="Fulton L."/>
            <person name="Fulton R."/>
            <person name="Garcia A.C."/>
            <person name="Gardiner A."/>
            <person name="Garfield D.A."/>
            <person name="Garvin B.E."/>
            <person name="Gibson G."/>
            <person name="Gilbert D."/>
            <person name="Gnerre S."/>
            <person name="Godfrey J."/>
            <person name="Good R."/>
            <person name="Gotea V."/>
            <person name="Gravely B."/>
            <person name="Greenberg A.J."/>
            <person name="Griffiths-Jones S."/>
            <person name="Gross S."/>
            <person name="Guigo R."/>
            <person name="Gustafson E.A."/>
            <person name="Haerty W."/>
            <person name="Hahn M.W."/>
            <person name="Halligan D.L."/>
            <person name="Halpern A.L."/>
            <person name="Halter G.M."/>
            <person name="Han M.V."/>
            <person name="Heger A."/>
            <person name="Hillier L."/>
            <person name="Hinrichs A.S."/>
            <person name="Holmes I."/>
            <person name="Hoskins R.A."/>
            <person name="Hubisz M.J."/>
            <person name="Hultmark D."/>
            <person name="Huntley M.A."/>
            <person name="Jaffe D.B."/>
            <person name="Jagadeeshan S."/>
            <person name="Jeck W.R."/>
            <person name="Johnson J."/>
            <person name="Jones C.D."/>
            <person name="Jordan W.C."/>
            <person name="Karpen G.H."/>
            <person name="Kataoka E."/>
            <person name="Keightley P.D."/>
            <person name="Kheradpour P."/>
            <person name="Kirkness E.F."/>
            <person name="Koerich L.B."/>
            <person name="Kristiansen K."/>
            <person name="Kudrna D."/>
            <person name="Kulathinal R.J."/>
            <person name="Kumar S."/>
            <person name="Kwok R."/>
            <person name="Lander E."/>
            <person name="Langley C.H."/>
            <person name="Lapoint R."/>
            <person name="Lazzaro B.P."/>
            <person name="Lee S.J."/>
            <person name="Levesque L."/>
            <person name="Li R."/>
            <person name="Lin C.F."/>
            <person name="Lin M.F."/>
            <person name="Lindblad-Toh K."/>
            <person name="Llopart A."/>
            <person name="Long M."/>
            <person name="Low L."/>
            <person name="Lozovsky E."/>
            <person name="Lu J."/>
            <person name="Luo M."/>
            <person name="Machado C.A."/>
            <person name="Makalowski W."/>
            <person name="Marzo M."/>
            <person name="Matsuda M."/>
            <person name="Matzkin L."/>
            <person name="McAllister B."/>
            <person name="McBride C.S."/>
            <person name="McKernan B."/>
            <person name="McKernan K."/>
            <person name="Mendez-Lago M."/>
            <person name="Minx P."/>
            <person name="Mollenhauer M.U."/>
            <person name="Montooth K."/>
            <person name="Mount S.M."/>
            <person name="Mu X."/>
            <person name="Myers E."/>
            <person name="Negre B."/>
            <person name="Newfeld S."/>
            <person name="Nielsen R."/>
            <person name="Noor M.A."/>
            <person name="O'Grady P."/>
            <person name="Pachter L."/>
            <person name="Papaceit M."/>
            <person name="Parisi M.J."/>
            <person name="Parisi M."/>
            <person name="Parts L."/>
            <person name="Pedersen J.S."/>
            <person name="Pesole G."/>
            <person name="Phillippy A.M."/>
            <person name="Ponting C.P."/>
            <person name="Pop M."/>
            <person name="Porcelli D."/>
            <person name="Powell J.R."/>
            <person name="Prohaska S."/>
            <person name="Pruitt K."/>
            <person name="Puig M."/>
            <person name="Quesneville H."/>
            <person name="Ram K.R."/>
            <person name="Rand D."/>
            <person name="Rasmussen M.D."/>
            <person name="Reed L.K."/>
            <person name="Reenan R."/>
            <person name="Reily A."/>
            <person name="Remington K.A."/>
            <person name="Rieger T.T."/>
            <person name="Ritchie M.G."/>
            <person name="Robin C."/>
            <person name="Rogers Y.H."/>
            <person name="Rohde C."/>
            <person name="Rozas J."/>
            <person name="Rubenfield M.J."/>
            <person name="Ruiz A."/>
            <person name="Russo S."/>
            <person name="Salzberg S.L."/>
            <person name="Sanchez-Gracia A."/>
            <person name="Saranga D.J."/>
            <person name="Sato H."/>
            <person name="Schaeffer S.W."/>
            <person name="Schatz M.C."/>
            <person name="Schlenke T."/>
            <person name="Schwartz R."/>
            <person name="Segarra C."/>
            <person name="Singh R.S."/>
            <person name="Sirot L."/>
            <person name="Sirota M."/>
            <person name="Sisneros N.B."/>
            <person name="Smith C.D."/>
            <person name="Smith T.F."/>
            <person name="Spieth J."/>
            <person name="Stage D.E."/>
            <person name="Stark A."/>
            <person name="Stephan W."/>
            <person name="Strausberg R.L."/>
            <person name="Strempel S."/>
            <person name="Sturgill D."/>
            <person name="Sutton G."/>
            <person name="Sutton G.G."/>
            <person name="Tao W."/>
            <person name="Teichmann S."/>
            <person name="Tobari Y.N."/>
            <person name="Tomimura Y."/>
            <person name="Tsolas J.M."/>
            <person name="Valente V.L."/>
            <person name="Venter E."/>
            <person name="Venter J.C."/>
            <person name="Vicario S."/>
            <person name="Vieira F.G."/>
            <person name="Vilella A.J."/>
            <person name="Villasante A."/>
            <person name="Walenz B."/>
            <person name="Wang J."/>
            <person name="Wasserman M."/>
            <person name="Watts T."/>
            <person name="Wilson D."/>
            <person name="Wilson R.K."/>
            <person name="Wing R.A."/>
            <person name="Wolfner M.F."/>
            <person name="Wong A."/>
            <person name="Wong G.K."/>
            <person name="Wu C.I."/>
            <person name="Wu G."/>
            <person name="Yamamoto D."/>
            <person name="Yang H.P."/>
            <person name="Yang S.P."/>
            <person name="Yorke J.A."/>
            <person name="Yoshida K."/>
            <person name="Zdobnov E."/>
            <person name="Zhang P."/>
            <person name="Zhang Y."/>
            <person name="Zimin A.V."/>
            <person name="Baldwin J."/>
            <person name="Abdouelleil A."/>
            <person name="Abdulkadir J."/>
            <person name="Abebe A."/>
            <person name="Abera B."/>
            <person name="Abreu J."/>
            <person name="Acer S.C."/>
            <person name="Aftuck L."/>
            <person name="Alexander A."/>
            <person name="An P."/>
            <person name="Anderson E."/>
            <person name="Anderson S."/>
            <person name="Arachi H."/>
            <person name="Azer M."/>
            <person name="Bachantsang P."/>
            <person name="Barry A."/>
            <person name="Bayul T."/>
            <person name="Berlin A."/>
            <person name="Bessette D."/>
            <person name="Bloom T."/>
            <person name="Blye J."/>
            <person name="Boguslavskiy L."/>
            <person name="Bonnet C."/>
            <person name="Boukhgalter B."/>
            <person name="Bourzgui I."/>
            <person name="Brown A."/>
            <person name="Cahill P."/>
            <person name="Channer S."/>
            <person name="Cheshatsang Y."/>
            <person name="Chuda L."/>
            <person name="Citroen M."/>
            <person name="Collymore A."/>
            <person name="Cooke P."/>
            <person name="Costello M."/>
            <person name="D'Aco K."/>
            <person name="Daza R."/>
            <person name="De Haan G."/>
            <person name="DeGray S."/>
            <person name="DeMaso C."/>
            <person name="Dhargay N."/>
            <person name="Dooley K."/>
            <person name="Dooley E."/>
            <person name="Doricent M."/>
            <person name="Dorje P."/>
            <person name="Dorjee K."/>
            <person name="Dupes A."/>
            <person name="Elong R."/>
            <person name="Falk J."/>
            <person name="Farina A."/>
            <person name="Faro S."/>
            <person name="Ferguson D."/>
            <person name="Fisher S."/>
            <person name="Foley C.D."/>
            <person name="Franke A."/>
            <person name="Friedrich D."/>
            <person name="Gadbois L."/>
            <person name="Gearin G."/>
            <person name="Gearin C.R."/>
            <person name="Giannoukos G."/>
            <person name="Goode T."/>
            <person name="Graham J."/>
            <person name="Grandbois E."/>
            <person name="Grewal S."/>
            <person name="Gyaltsen K."/>
            <person name="Hafez N."/>
            <person name="Hagos B."/>
            <person name="Hall J."/>
            <person name="Henson C."/>
            <person name="Hollinger A."/>
            <person name="Honan T."/>
            <person name="Huard M.D."/>
            <person name="Hughes L."/>
            <person name="Hurhula B."/>
            <person name="Husby M.E."/>
            <person name="Kamat A."/>
            <person name="Kanga B."/>
            <person name="Kashin S."/>
            <person name="Khazanovich D."/>
            <person name="Kisner P."/>
            <person name="Lance K."/>
            <person name="Lara M."/>
            <person name="Lee W."/>
            <person name="Lennon N."/>
            <person name="Letendre F."/>
            <person name="LeVine R."/>
            <person name="Lipovsky A."/>
            <person name="Liu X."/>
            <person name="Liu J."/>
            <person name="Liu S."/>
            <person name="Lokyitsang T."/>
            <person name="Lokyitsang Y."/>
            <person name="Lubonja R."/>
            <person name="Lui A."/>
            <person name="MacDonald P."/>
            <person name="Magnisalis V."/>
            <person name="Maru K."/>
            <person name="Matthews C."/>
            <person name="McCusker W."/>
            <person name="McDonough S."/>
            <person name="Mehta T."/>
            <person name="Meldrim J."/>
            <person name="Meneus L."/>
            <person name="Mihai O."/>
            <person name="Mihalev A."/>
            <person name="Mihova T."/>
            <person name="Mittelman R."/>
            <person name="Mlenga V."/>
            <person name="Montmayeur A."/>
            <person name="Mulrain L."/>
            <person name="Navidi A."/>
            <person name="Naylor J."/>
            <person name="Negash T."/>
            <person name="Nguyen T."/>
            <person name="Nguyen N."/>
            <person name="Nicol R."/>
            <person name="Norbu C."/>
            <person name="Norbu N."/>
            <person name="Novod N."/>
            <person name="O'Neill B."/>
            <person name="Osman S."/>
            <person name="Markiewicz E."/>
            <person name="Oyono O.L."/>
            <person name="Patti C."/>
            <person name="Phunkhang P."/>
            <person name="Pierre F."/>
            <person name="Priest M."/>
            <person name="Raghuraman S."/>
            <person name="Rege F."/>
            <person name="Reyes R."/>
            <person name="Rise C."/>
            <person name="Rogov P."/>
            <person name="Ross K."/>
            <person name="Ryan E."/>
            <person name="Settipalli S."/>
            <person name="Shea T."/>
            <person name="Sherpa N."/>
            <person name="Shi L."/>
            <person name="Shih D."/>
            <person name="Sparrow T."/>
            <person name="Spaulding J."/>
            <person name="Stalker J."/>
            <person name="Stange-Thomann N."/>
            <person name="Stavropoulos S."/>
            <person name="Stone C."/>
            <person name="Strader C."/>
            <person name="Tesfaye S."/>
            <person name="Thomson T."/>
            <person name="Thoulutsang Y."/>
            <person name="Thoulutsang D."/>
            <person name="Topham K."/>
            <person name="Topping I."/>
            <person name="Tsamla T."/>
            <person name="Vassiliev H."/>
            <person name="Vo A."/>
            <person name="Wangchuk T."/>
            <person name="Wangdi T."/>
            <person name="Weiand M."/>
            <person name="Wilkinson J."/>
            <person name="Wilson A."/>
            <person name="Yadav S."/>
            <person name="Young G."/>
            <person name="Yu Q."/>
            <person name="Zembek L."/>
            <person name="Zhong D."/>
            <person name="Zimmer A."/>
            <person name="Zwirko Z."/>
            <person name="Jaffe D.B."/>
            <person name="Alvarez P."/>
            <person name="Brockman W."/>
            <person name="Butler J."/>
            <person name="Chin C."/>
            <person name="Gnerre S."/>
            <person name="Grabherr M."/>
            <person name="Kleber M."/>
            <person name="Mauceli E."/>
            <person name="MacCallum I."/>
        </authorList>
    </citation>
    <scope>NUCLEOTIDE SEQUENCE [LARGE SCALE GENOMIC DNA]</scope>
    <source>
        <strain evidence="3">Tucson 14030-0811.24</strain>
    </source>
</reference>
<dbReference type="Pfam" id="PF00059">
    <property type="entry name" value="Lectin_C"/>
    <property type="match status" value="1"/>
</dbReference>
<evidence type="ECO:0000259" key="1">
    <source>
        <dbReference type="PROSITE" id="PS50041"/>
    </source>
</evidence>
<evidence type="ECO:0000313" key="2">
    <source>
        <dbReference type="EMBL" id="KRF98808.1"/>
    </source>
</evidence>
<dbReference type="InterPro" id="IPR016186">
    <property type="entry name" value="C-type_lectin-like/link_sf"/>
</dbReference>
<evidence type="ECO:0000313" key="3">
    <source>
        <dbReference type="Proteomes" id="UP000007798"/>
    </source>
</evidence>
<dbReference type="InterPro" id="IPR050111">
    <property type="entry name" value="C-type_lectin/snaclec_domain"/>
</dbReference>
<dbReference type="EMBL" id="CH963920">
    <property type="protein sequence ID" value="KRF98808.1"/>
    <property type="molecule type" value="Genomic_DNA"/>
</dbReference>
<dbReference type="PROSITE" id="PS50041">
    <property type="entry name" value="C_TYPE_LECTIN_2"/>
    <property type="match status" value="1"/>
</dbReference>
<dbReference type="Gene3D" id="3.10.100.10">
    <property type="entry name" value="Mannose-Binding Protein A, subunit A"/>
    <property type="match status" value="1"/>
</dbReference>
<name>A0A0Q9X031_DROWI</name>